<evidence type="ECO:0000256" key="2">
    <source>
        <dbReference type="ARBA" id="ARBA00022679"/>
    </source>
</evidence>
<dbReference type="PROSITE" id="PS51158">
    <property type="entry name" value="ALPHA_KINASE"/>
    <property type="match status" value="1"/>
</dbReference>
<evidence type="ECO:0000313" key="6">
    <source>
        <dbReference type="EMBL" id="KAK3398806.1"/>
    </source>
</evidence>
<dbReference type="InterPro" id="IPR011009">
    <property type="entry name" value="Kinase-like_dom_sf"/>
</dbReference>
<sequence length="934" mass="104497">MRLLNTTSLELETFVGDVPAYSILSHTWSEEEVTFKDLNPIDPALFGLLSQVFEGHTNNPFKLEGNKNQYISPHVKQKKGWEKITKACAHAASQESKYIWIDTCCIDKSDISELSEAINSMFRWYQAATKCYAYLADVTGVSFPKNGEPSEKASVFRASKWFTRGWTLQELLAPKVLEFLDGEWNVIGSRDNWAIEIEKATHIQRQHLREFRHCCLATKLSWAANRQTTRIEDQSYSLLGLLGVHMPLIYGEGEHAFTRLQHELIRTFNDESIFVWKSRRAALPPGEKTSESRATRSSTHLPRTPWFIQRLTFSQSWDLTTTLQHNDAAVLAPSLKCFAGSTGLQIYRHDARFRFEMTNAGLSINVELFRSIESASCAEMVYLVRLNCSQAPPSHMAHSVASAKVLLLRGVHFDSTFMSNQLNTHGSVPTAFRKIRHRSLDWQRVNPGLWVSLGRHDILILNGAAQLSSHLSSLLFTNRVYGHIFRKAKGGTSYHVLKHHIAAVVAGSASRTITRTYDAHDGTSSSQHGDDTAIPALGEGQREPVDVVVVMPPREAPTNLECFEEAFTVEAFSIDAMALGQGSNALNAMMDCDSEIRFSVLELTLRTHKIPFAQGERHVASYARTEASTNRYVVKTFKDSQESRLAYLAEDMRCQALCKAFALEFNALLDDCREHSIDFVVTACFKGAGAGSCSKDGFMPIEPYLDGNFVKYNNNAGYVNEDLGTNPSHLAAQAFSHFTYERSRGRFLVCDLQGVGEMMTDPAIHTSDPERFKLSSTNLGLEGFQFFFAFHECNMLCQKLGLKSDGEGLFNEIDGVGSQVFREEWPTMPDTTCCSNKLCGKILPRAKKTQSDNFPGYHWCGECLPQLETSKIMQVCTGPGKFHRFEVSPFFFESQGMVTPTKCAKHLGDDNIESRTHTYDDDPGVGEGGYAGGN</sequence>
<dbReference type="InterPro" id="IPR010730">
    <property type="entry name" value="HET"/>
</dbReference>
<dbReference type="Gene3D" id="3.20.200.10">
    <property type="entry name" value="MHCK/EF2 kinase"/>
    <property type="match status" value="1"/>
</dbReference>
<name>A0AAE0PF08_SORBR</name>
<dbReference type="EMBL" id="JAUTDP010000006">
    <property type="protein sequence ID" value="KAK3398806.1"/>
    <property type="molecule type" value="Genomic_DNA"/>
</dbReference>
<feature type="domain" description="Alpha-type protein kinase" evidence="5">
    <location>
        <begin position="585"/>
        <end position="805"/>
    </location>
</feature>
<dbReference type="Proteomes" id="UP001281003">
    <property type="component" value="Unassembled WGS sequence"/>
</dbReference>
<comment type="caution">
    <text evidence="6">The sequence shown here is derived from an EMBL/GenBank/DDBJ whole genome shotgun (WGS) entry which is preliminary data.</text>
</comment>
<gene>
    <name evidence="6" type="ORF">B0T20DRAFT_218297</name>
</gene>
<dbReference type="GO" id="GO:0004674">
    <property type="term" value="F:protein serine/threonine kinase activity"/>
    <property type="evidence" value="ECO:0007669"/>
    <property type="project" value="UniProtKB-KW"/>
</dbReference>
<dbReference type="InterPro" id="IPR004166">
    <property type="entry name" value="a-kinase_dom"/>
</dbReference>
<evidence type="ECO:0000259" key="5">
    <source>
        <dbReference type="PROSITE" id="PS51158"/>
    </source>
</evidence>
<dbReference type="AlphaFoldDB" id="A0AAE0PF08"/>
<keyword evidence="7" id="KW-1185">Reference proteome</keyword>
<organism evidence="6 7">
    <name type="scientific">Sordaria brevicollis</name>
    <dbReference type="NCBI Taxonomy" id="83679"/>
    <lineage>
        <taxon>Eukaryota</taxon>
        <taxon>Fungi</taxon>
        <taxon>Dikarya</taxon>
        <taxon>Ascomycota</taxon>
        <taxon>Pezizomycotina</taxon>
        <taxon>Sordariomycetes</taxon>
        <taxon>Sordariomycetidae</taxon>
        <taxon>Sordariales</taxon>
        <taxon>Sordariaceae</taxon>
        <taxon>Sordaria</taxon>
    </lineage>
</organism>
<dbReference type="Pfam" id="PF26640">
    <property type="entry name" value="DUF8212"/>
    <property type="match status" value="1"/>
</dbReference>
<evidence type="ECO:0000256" key="4">
    <source>
        <dbReference type="SAM" id="MobiDB-lite"/>
    </source>
</evidence>
<accession>A0AAE0PF08</accession>
<keyword evidence="2" id="KW-0808">Transferase</keyword>
<keyword evidence="3" id="KW-0418">Kinase</keyword>
<evidence type="ECO:0000256" key="3">
    <source>
        <dbReference type="ARBA" id="ARBA00022777"/>
    </source>
</evidence>
<dbReference type="GO" id="GO:0005524">
    <property type="term" value="F:ATP binding"/>
    <property type="evidence" value="ECO:0007669"/>
    <property type="project" value="InterPro"/>
</dbReference>
<protein>
    <recommendedName>
        <fullName evidence="5">Alpha-type protein kinase domain-containing protein</fullName>
    </recommendedName>
</protein>
<dbReference type="PANTHER" id="PTHR10622:SF10">
    <property type="entry name" value="HET DOMAIN-CONTAINING PROTEIN"/>
    <property type="match status" value="1"/>
</dbReference>
<reference evidence="6" key="1">
    <citation type="journal article" date="2023" name="Mol. Phylogenet. Evol.">
        <title>Genome-scale phylogeny and comparative genomics of the fungal order Sordariales.</title>
        <authorList>
            <person name="Hensen N."/>
            <person name="Bonometti L."/>
            <person name="Westerberg I."/>
            <person name="Brannstrom I.O."/>
            <person name="Guillou S."/>
            <person name="Cros-Aarteil S."/>
            <person name="Calhoun S."/>
            <person name="Haridas S."/>
            <person name="Kuo A."/>
            <person name="Mondo S."/>
            <person name="Pangilinan J."/>
            <person name="Riley R."/>
            <person name="LaButti K."/>
            <person name="Andreopoulos B."/>
            <person name="Lipzen A."/>
            <person name="Chen C."/>
            <person name="Yan M."/>
            <person name="Daum C."/>
            <person name="Ng V."/>
            <person name="Clum A."/>
            <person name="Steindorff A."/>
            <person name="Ohm R.A."/>
            <person name="Martin F."/>
            <person name="Silar P."/>
            <person name="Natvig D.O."/>
            <person name="Lalanne C."/>
            <person name="Gautier V."/>
            <person name="Ament-Velasquez S.L."/>
            <person name="Kruys A."/>
            <person name="Hutchinson M.I."/>
            <person name="Powell A.J."/>
            <person name="Barry K."/>
            <person name="Miller A.N."/>
            <person name="Grigoriev I.V."/>
            <person name="Debuchy R."/>
            <person name="Gladieux P."/>
            <person name="Hiltunen Thoren M."/>
            <person name="Johannesson H."/>
        </authorList>
    </citation>
    <scope>NUCLEOTIDE SEQUENCE</scope>
    <source>
        <strain evidence="6">FGSC 1904</strain>
    </source>
</reference>
<feature type="region of interest" description="Disordered" evidence="4">
    <location>
        <begin position="914"/>
        <end position="934"/>
    </location>
</feature>
<reference evidence="6" key="2">
    <citation type="submission" date="2023-07" db="EMBL/GenBank/DDBJ databases">
        <authorList>
            <consortium name="Lawrence Berkeley National Laboratory"/>
            <person name="Haridas S."/>
            <person name="Hensen N."/>
            <person name="Bonometti L."/>
            <person name="Westerberg I."/>
            <person name="Brannstrom I.O."/>
            <person name="Guillou S."/>
            <person name="Cros-Aarteil S."/>
            <person name="Calhoun S."/>
            <person name="Kuo A."/>
            <person name="Mondo S."/>
            <person name="Pangilinan J."/>
            <person name="Riley R."/>
            <person name="LaButti K."/>
            <person name="Andreopoulos B."/>
            <person name="Lipzen A."/>
            <person name="Chen C."/>
            <person name="Yanf M."/>
            <person name="Daum C."/>
            <person name="Ng V."/>
            <person name="Clum A."/>
            <person name="Steindorff A."/>
            <person name="Ohm R."/>
            <person name="Martin F."/>
            <person name="Silar P."/>
            <person name="Natvig D."/>
            <person name="Lalanne C."/>
            <person name="Gautier V."/>
            <person name="Ament-velasquez S.L."/>
            <person name="Kruys A."/>
            <person name="Hutchinson M.I."/>
            <person name="Powell A.J."/>
            <person name="Barry K."/>
            <person name="Miller A.N."/>
            <person name="Grigoriev I.V."/>
            <person name="Debuchy R."/>
            <person name="Gladieux P."/>
            <person name="Thoren M.H."/>
            <person name="Johannesson H."/>
        </authorList>
    </citation>
    <scope>NUCLEOTIDE SEQUENCE</scope>
    <source>
        <strain evidence="6">FGSC 1904</strain>
    </source>
</reference>
<dbReference type="Pfam" id="PF06985">
    <property type="entry name" value="HET"/>
    <property type="match status" value="1"/>
</dbReference>
<dbReference type="SUPFAM" id="SSF56112">
    <property type="entry name" value="Protein kinase-like (PK-like)"/>
    <property type="match status" value="1"/>
</dbReference>
<dbReference type="InterPro" id="IPR058525">
    <property type="entry name" value="DUF8212"/>
</dbReference>
<feature type="region of interest" description="Disordered" evidence="4">
    <location>
        <begin position="518"/>
        <end position="537"/>
    </location>
</feature>
<dbReference type="CDD" id="cd04515">
    <property type="entry name" value="Alpha_kinase"/>
    <property type="match status" value="1"/>
</dbReference>
<dbReference type="SMART" id="SM00811">
    <property type="entry name" value="Alpha_kinase"/>
    <property type="match status" value="1"/>
</dbReference>
<dbReference type="PANTHER" id="PTHR10622">
    <property type="entry name" value="HET DOMAIN-CONTAINING PROTEIN"/>
    <property type="match status" value="1"/>
</dbReference>
<dbReference type="Gene3D" id="3.30.200.20">
    <property type="entry name" value="Phosphorylase Kinase, domain 1"/>
    <property type="match status" value="1"/>
</dbReference>
<feature type="compositionally biased region" description="Gly residues" evidence="4">
    <location>
        <begin position="925"/>
        <end position="934"/>
    </location>
</feature>
<evidence type="ECO:0000256" key="1">
    <source>
        <dbReference type="ARBA" id="ARBA00022527"/>
    </source>
</evidence>
<dbReference type="Pfam" id="PF02816">
    <property type="entry name" value="Alpha_kinase"/>
    <property type="match status" value="1"/>
</dbReference>
<evidence type="ECO:0000313" key="7">
    <source>
        <dbReference type="Proteomes" id="UP001281003"/>
    </source>
</evidence>
<proteinExistence type="predicted"/>
<keyword evidence="1" id="KW-0723">Serine/threonine-protein kinase</keyword>